<evidence type="ECO:0000256" key="1">
    <source>
        <dbReference type="ARBA" id="ARBA00022729"/>
    </source>
</evidence>
<dbReference type="EMBL" id="CAFBQJ010000152">
    <property type="protein sequence ID" value="CAB5050970.1"/>
    <property type="molecule type" value="Genomic_DNA"/>
</dbReference>
<name>A0A6J7TD83_9ZZZZ</name>
<proteinExistence type="predicted"/>
<dbReference type="AlphaFoldDB" id="A0A6J7TD83"/>
<dbReference type="InterPro" id="IPR028082">
    <property type="entry name" value="Peripla_BP_I"/>
</dbReference>
<dbReference type="InterPro" id="IPR028081">
    <property type="entry name" value="Leu-bd"/>
</dbReference>
<dbReference type="Pfam" id="PF13458">
    <property type="entry name" value="Peripla_BP_6"/>
    <property type="match status" value="1"/>
</dbReference>
<keyword evidence="1" id="KW-0732">Signal</keyword>
<gene>
    <name evidence="3" type="ORF">UFOPK4275_00868</name>
</gene>
<organism evidence="3">
    <name type="scientific">freshwater metagenome</name>
    <dbReference type="NCBI Taxonomy" id="449393"/>
    <lineage>
        <taxon>unclassified sequences</taxon>
        <taxon>metagenomes</taxon>
        <taxon>ecological metagenomes</taxon>
    </lineage>
</organism>
<reference evidence="3" key="1">
    <citation type="submission" date="2020-05" db="EMBL/GenBank/DDBJ databases">
        <authorList>
            <person name="Chiriac C."/>
            <person name="Salcher M."/>
            <person name="Ghai R."/>
            <person name="Kavagutti S V."/>
        </authorList>
    </citation>
    <scope>NUCLEOTIDE SEQUENCE</scope>
</reference>
<protein>
    <submittedName>
        <fullName evidence="3">Unannotated protein</fullName>
    </submittedName>
</protein>
<dbReference type="SUPFAM" id="SSF53822">
    <property type="entry name" value="Periplasmic binding protein-like I"/>
    <property type="match status" value="1"/>
</dbReference>
<accession>A0A6J7TD83</accession>
<sequence>MSQLGDVKNVAIIAGNNAAGIAGADLLFKPVIEKAGIAYTFVGVDDTATAADVASAMTAVGADTADVVVLIVTLQQCINVYDASKALGIDPVIVATGLCFGTPMTDHLAEAGDGGTVPNNWYFGGYGYSYFQPDYESGMQTYLDKVQKYGVPAPGAANLEYTGFAGPSFANIMTLTKFFNQLGPDALDYAGIDGKIRGFKGPMMIVAGPLDCGKQVILGLPIFISVCGSQMGIQQYKDGEWLSIADALNGKPIDATKV</sequence>
<feature type="domain" description="Leucine-binding protein" evidence="2">
    <location>
        <begin position="4"/>
        <end position="149"/>
    </location>
</feature>
<dbReference type="Gene3D" id="3.40.50.2300">
    <property type="match status" value="2"/>
</dbReference>
<evidence type="ECO:0000313" key="3">
    <source>
        <dbReference type="EMBL" id="CAB5050970.1"/>
    </source>
</evidence>
<evidence type="ECO:0000259" key="2">
    <source>
        <dbReference type="Pfam" id="PF13458"/>
    </source>
</evidence>